<dbReference type="InterPro" id="IPR002509">
    <property type="entry name" value="NODB_dom"/>
</dbReference>
<name>A0A9W6LDP1_9BACT</name>
<dbReference type="SUPFAM" id="SSF88713">
    <property type="entry name" value="Glycoside hydrolase/deacetylase"/>
    <property type="match status" value="1"/>
</dbReference>
<accession>A0A9W6LDP1</accession>
<reference evidence="2" key="1">
    <citation type="submission" date="2022-12" db="EMBL/GenBank/DDBJ databases">
        <title>Reference genome sequencing for broad-spectrum identification of bacterial and archaeal isolates by mass spectrometry.</title>
        <authorList>
            <person name="Sekiguchi Y."/>
            <person name="Tourlousse D.M."/>
        </authorList>
    </citation>
    <scope>NUCLEOTIDE SEQUENCE</scope>
    <source>
        <strain evidence="2">H2</strain>
    </source>
</reference>
<proteinExistence type="predicted"/>
<evidence type="ECO:0000259" key="1">
    <source>
        <dbReference type="PROSITE" id="PS51677"/>
    </source>
</evidence>
<dbReference type="PROSITE" id="PS51677">
    <property type="entry name" value="NODB"/>
    <property type="match status" value="1"/>
</dbReference>
<dbReference type="CDD" id="cd10941">
    <property type="entry name" value="CE4_PuuE_HpPgdA_like_2"/>
    <property type="match status" value="1"/>
</dbReference>
<keyword evidence="3" id="KW-1185">Reference proteome</keyword>
<dbReference type="Proteomes" id="UP001144352">
    <property type="component" value="Unassembled WGS sequence"/>
</dbReference>
<evidence type="ECO:0000313" key="3">
    <source>
        <dbReference type="Proteomes" id="UP001144352"/>
    </source>
</evidence>
<dbReference type="GO" id="GO:0016810">
    <property type="term" value="F:hydrolase activity, acting on carbon-nitrogen (but not peptide) bonds"/>
    <property type="evidence" value="ECO:0007669"/>
    <property type="project" value="InterPro"/>
</dbReference>
<dbReference type="Gene3D" id="3.20.20.370">
    <property type="entry name" value="Glycoside hydrolase/deacetylase"/>
    <property type="match status" value="1"/>
</dbReference>
<dbReference type="AlphaFoldDB" id="A0A9W6LDP1"/>
<dbReference type="Pfam" id="PF01522">
    <property type="entry name" value="Polysacc_deac_1"/>
    <property type="match status" value="1"/>
</dbReference>
<evidence type="ECO:0000313" key="2">
    <source>
        <dbReference type="EMBL" id="GLI39165.1"/>
    </source>
</evidence>
<dbReference type="EMBL" id="BSDS01000002">
    <property type="protein sequence ID" value="GLI39165.1"/>
    <property type="molecule type" value="Genomic_DNA"/>
</dbReference>
<dbReference type="Pfam" id="PF11959">
    <property type="entry name" value="DUF3473"/>
    <property type="match status" value="1"/>
</dbReference>
<dbReference type="InterPro" id="IPR022560">
    <property type="entry name" value="DUF3473"/>
</dbReference>
<sequence length="273" mass="30272">MDNALTIDVEEWFHVCGVAGCGYGTYPSHVLRNVDRLLECFAASGVTATFFVLGSVAEALPSLVPAIAAAGHEVASHGFSHTMITVLSPAAFRDELRRTNDILSSQSGKRPMGFRAPQWSLSRTVTPWAFEILHEEGFRYDSSCNPLPFVGERSGSRVPYKIGMAGKSLWEIPPMVTPSMLGNLPTGGGWGFRFFPQQMIERTVMRLNEEGQSAVFYLHPREIDPSGPRLPLSLFRQFVAYGPRTDALERLVPLMKRFRFTSLGSLVDQWESA</sequence>
<dbReference type="InterPro" id="IPR045235">
    <property type="entry name" value="PuuE_HpPgdA-like"/>
</dbReference>
<feature type="domain" description="NodB homology" evidence="1">
    <location>
        <begin position="20"/>
        <end position="273"/>
    </location>
</feature>
<dbReference type="GO" id="GO:0005975">
    <property type="term" value="P:carbohydrate metabolic process"/>
    <property type="evidence" value="ECO:0007669"/>
    <property type="project" value="InterPro"/>
</dbReference>
<organism evidence="2 3">
    <name type="scientific">Geobacter hydrogenophilus</name>
    <dbReference type="NCBI Taxonomy" id="40983"/>
    <lineage>
        <taxon>Bacteria</taxon>
        <taxon>Pseudomonadati</taxon>
        <taxon>Thermodesulfobacteriota</taxon>
        <taxon>Desulfuromonadia</taxon>
        <taxon>Geobacterales</taxon>
        <taxon>Geobacteraceae</taxon>
        <taxon>Geobacter</taxon>
    </lineage>
</organism>
<dbReference type="InterPro" id="IPR011330">
    <property type="entry name" value="Glyco_hydro/deAcase_b/a-brl"/>
</dbReference>
<comment type="caution">
    <text evidence="2">The sequence shown here is derived from an EMBL/GenBank/DDBJ whole genome shotgun (WGS) entry which is preliminary data.</text>
</comment>
<dbReference type="RefSeq" id="WP_214185221.1">
    <property type="nucleotide sequence ID" value="NZ_BSDS01000002.1"/>
</dbReference>
<protein>
    <submittedName>
        <fullName evidence="2">Polysaccharide deacetylase</fullName>
    </submittedName>
</protein>
<dbReference type="PANTHER" id="PTHR47561:SF1">
    <property type="entry name" value="POLYSACCHARIDE DEACETYLASE FAMILY PROTEIN (AFU_ORTHOLOGUE AFUA_6G05030)"/>
    <property type="match status" value="1"/>
</dbReference>
<dbReference type="PANTHER" id="PTHR47561">
    <property type="entry name" value="POLYSACCHARIDE DEACETYLASE FAMILY PROTEIN (AFU_ORTHOLOGUE AFUA_6G05030)"/>
    <property type="match status" value="1"/>
</dbReference>
<gene>
    <name evidence="2" type="ORF">GHYDROH2_26660</name>
</gene>